<feature type="transmembrane region" description="Helical" evidence="1">
    <location>
        <begin position="370"/>
        <end position="391"/>
    </location>
</feature>
<reference evidence="3" key="1">
    <citation type="journal article" date="2018" name="Front. Microbiol.">
        <title>Genome-Based Analysis Reveals the Taxonomy and Diversity of the Family Idiomarinaceae.</title>
        <authorList>
            <person name="Liu Y."/>
            <person name="Lai Q."/>
            <person name="Shao Z."/>
        </authorList>
    </citation>
    <scope>NUCLEOTIDE SEQUENCE [LARGE SCALE GENOMIC DNA]</scope>
    <source>
        <strain evidence="3">KYW314</strain>
    </source>
</reference>
<evidence type="ECO:0000256" key="1">
    <source>
        <dbReference type="SAM" id="Phobius"/>
    </source>
</evidence>
<sequence>MAGSWRPAYQWPAVVSTLPYIEACMIQLTRQQLAFIAIVLLTYAAVWVDTLFGIFSFLGLGALKVSLLYRLTITVIILVMMFVYQNILSWYMKFMLLGWAFLLWVLTWPAGDLELVTQVNHILRLLYPFGLGLLTYKLLSTFPQFSQRTLAGIGHYGWVVGVFVVFSAFTGLGLESYGEHAFGIKSFYFAGNDTGLAALLALCCLFCVLYYQPSPLRFGAILFCLSGLILMGTKAGWAGALLVSFSYLIVFLFFKKTQGSVGVMLKGATVIGMVAVVAFAASIIVPNYDRISYQIEQFQALAAGQNPRAELIQAADRHFTDYPDQLALIGNGDRFDAGVGERYFVTFNNTLGTTTNKLVEQDWYDLRGHYGMPFALFVTLGHVAFLLLAGWQWITRPRVISFTLLLALSLFMGHAMLAGHAFLSGQSGGLAGVLYGLLLARTRRSG</sequence>
<feature type="transmembrane region" description="Helical" evidence="1">
    <location>
        <begin position="122"/>
        <end position="139"/>
    </location>
</feature>
<dbReference type="Proteomes" id="UP000287766">
    <property type="component" value="Unassembled WGS sequence"/>
</dbReference>
<evidence type="ECO:0008006" key="4">
    <source>
        <dbReference type="Google" id="ProtNLM"/>
    </source>
</evidence>
<dbReference type="InterPro" id="IPR049504">
    <property type="entry name" value="O-antigen_lig"/>
</dbReference>
<evidence type="ECO:0000313" key="3">
    <source>
        <dbReference type="Proteomes" id="UP000287766"/>
    </source>
</evidence>
<dbReference type="AlphaFoldDB" id="A0A7Z6ZUJ6"/>
<proteinExistence type="predicted"/>
<organism evidence="2 3">
    <name type="scientific">Pseudidiomarina aestuarii</name>
    <dbReference type="NCBI Taxonomy" id="624146"/>
    <lineage>
        <taxon>Bacteria</taxon>
        <taxon>Pseudomonadati</taxon>
        <taxon>Pseudomonadota</taxon>
        <taxon>Gammaproteobacteria</taxon>
        <taxon>Alteromonadales</taxon>
        <taxon>Idiomarinaceae</taxon>
        <taxon>Pseudidiomarina</taxon>
    </lineage>
</organism>
<keyword evidence="1" id="KW-0812">Transmembrane</keyword>
<feature type="transmembrane region" description="Helical" evidence="1">
    <location>
        <begin position="216"/>
        <end position="231"/>
    </location>
</feature>
<feature type="transmembrane region" description="Helical" evidence="1">
    <location>
        <begin position="423"/>
        <end position="440"/>
    </location>
</feature>
<gene>
    <name evidence="2" type="ORF">CWE22_05640</name>
</gene>
<feature type="transmembrane region" description="Helical" evidence="1">
    <location>
        <begin position="33"/>
        <end position="55"/>
    </location>
</feature>
<feature type="transmembrane region" description="Helical" evidence="1">
    <location>
        <begin position="263"/>
        <end position="285"/>
    </location>
</feature>
<feature type="transmembrane region" description="Helical" evidence="1">
    <location>
        <begin position="151"/>
        <end position="174"/>
    </location>
</feature>
<keyword evidence="1" id="KW-0472">Membrane</keyword>
<dbReference type="EMBL" id="PIPR01000001">
    <property type="protein sequence ID" value="RUO41638.1"/>
    <property type="molecule type" value="Genomic_DNA"/>
</dbReference>
<evidence type="ECO:0000313" key="2">
    <source>
        <dbReference type="EMBL" id="RUO41638.1"/>
    </source>
</evidence>
<protein>
    <recommendedName>
        <fullName evidence="4">O-antigen ligase domain-containing protein</fullName>
    </recommendedName>
</protein>
<name>A0A7Z6ZUJ6_9GAMM</name>
<keyword evidence="3" id="KW-1185">Reference proteome</keyword>
<feature type="transmembrane region" description="Helical" evidence="1">
    <location>
        <begin position="237"/>
        <end position="254"/>
    </location>
</feature>
<comment type="caution">
    <text evidence="2">The sequence shown here is derived from an EMBL/GenBank/DDBJ whole genome shotgun (WGS) entry which is preliminary data.</text>
</comment>
<accession>A0A7Z6ZUJ6</accession>
<feature type="transmembrane region" description="Helical" evidence="1">
    <location>
        <begin position="67"/>
        <end position="84"/>
    </location>
</feature>
<feature type="transmembrane region" description="Helical" evidence="1">
    <location>
        <begin position="91"/>
        <end position="110"/>
    </location>
</feature>
<keyword evidence="1" id="KW-1133">Transmembrane helix</keyword>
<feature type="transmembrane region" description="Helical" evidence="1">
    <location>
        <begin position="398"/>
        <end position="417"/>
    </location>
</feature>
<feature type="transmembrane region" description="Helical" evidence="1">
    <location>
        <begin position="194"/>
        <end position="211"/>
    </location>
</feature>
<dbReference type="Pfam" id="PF13425">
    <property type="entry name" value="O-antigen_lig"/>
    <property type="match status" value="1"/>
</dbReference>